<keyword evidence="3" id="KW-1185">Reference proteome</keyword>
<dbReference type="GO" id="GO:0003677">
    <property type="term" value="F:DNA binding"/>
    <property type="evidence" value="ECO:0007669"/>
    <property type="project" value="InterPro"/>
</dbReference>
<dbReference type="PANTHER" id="PTHR34293:SF1">
    <property type="entry name" value="HTH-TYPE TRANSCRIPTIONAL REGULATOR TRMBL2"/>
    <property type="match status" value="1"/>
</dbReference>
<dbReference type="GO" id="GO:0006355">
    <property type="term" value="P:regulation of DNA-templated transcription"/>
    <property type="evidence" value="ECO:0007669"/>
    <property type="project" value="InterPro"/>
</dbReference>
<evidence type="ECO:0000313" key="2">
    <source>
        <dbReference type="EMBL" id="CAG6390622.1"/>
    </source>
</evidence>
<name>A0A9W4DI09_9ACTN</name>
<gene>
    <name evidence="2" type="ORF">SCOCK_10090</name>
</gene>
<dbReference type="PROSITE" id="PS50043">
    <property type="entry name" value="HTH_LUXR_2"/>
    <property type="match status" value="1"/>
</dbReference>
<dbReference type="InterPro" id="IPR000792">
    <property type="entry name" value="Tscrpt_reg_LuxR_C"/>
</dbReference>
<dbReference type="AlphaFoldDB" id="A0A9W4DI09"/>
<feature type="domain" description="HTH luxR-type" evidence="1">
    <location>
        <begin position="267"/>
        <end position="332"/>
    </location>
</feature>
<dbReference type="InterPro" id="IPR036388">
    <property type="entry name" value="WH-like_DNA-bd_sf"/>
</dbReference>
<protein>
    <recommendedName>
        <fullName evidence="1">HTH luxR-type domain-containing protein</fullName>
    </recommendedName>
</protein>
<organism evidence="2 3">
    <name type="scientific">Actinacidiphila cocklensis</name>
    <dbReference type="NCBI Taxonomy" id="887465"/>
    <lineage>
        <taxon>Bacteria</taxon>
        <taxon>Bacillati</taxon>
        <taxon>Actinomycetota</taxon>
        <taxon>Actinomycetes</taxon>
        <taxon>Kitasatosporales</taxon>
        <taxon>Streptomycetaceae</taxon>
        <taxon>Actinacidiphila</taxon>
    </lineage>
</organism>
<accession>A0A9W4DI09</accession>
<dbReference type="InterPro" id="IPR016032">
    <property type="entry name" value="Sig_transdc_resp-reg_C-effctor"/>
</dbReference>
<dbReference type="InterPro" id="IPR051797">
    <property type="entry name" value="TrmB-like"/>
</dbReference>
<dbReference type="SMART" id="SM00421">
    <property type="entry name" value="HTH_LUXR"/>
    <property type="match status" value="1"/>
</dbReference>
<dbReference type="Proteomes" id="UP001152519">
    <property type="component" value="Unassembled WGS sequence"/>
</dbReference>
<evidence type="ECO:0000313" key="3">
    <source>
        <dbReference type="Proteomes" id="UP001152519"/>
    </source>
</evidence>
<comment type="caution">
    <text evidence="2">The sequence shown here is derived from an EMBL/GenBank/DDBJ whole genome shotgun (WGS) entry which is preliminary data.</text>
</comment>
<evidence type="ECO:0000259" key="1">
    <source>
        <dbReference type="PROSITE" id="PS50043"/>
    </source>
</evidence>
<sequence length="342" mass="37529">MFTPESRPGLAALGLGPVAERVYVFLVEAGTGQTSTAVAQDVGIPLSLVGEALVLLEDQFLIVRSPTQPPQYSARPPELALDSLVLRRGDELAQVRLYAKELQSRYREFGGRGAPADLLEVVVGERQVLRHYAHLLDSAKRELSVFTMPPYVVPGRRQDVDQVLRSEREGIRRGVHYRTVYDSRAVDDPFTLGVAQDSVALGEEARLIGELPMKLLLMDRTIGFVPLRTEDPGAGSLIVRPSPLLDVLIALFESIWIRAVPMGPLADPGRPAELDERAQRVLLLMSSGLKDESIARALGTSRRTVQKHVSSIMETLGARTRFQAALLARDRGWVKPSDTDAG</sequence>
<dbReference type="EMBL" id="CAJSLV010000001">
    <property type="protein sequence ID" value="CAG6390622.1"/>
    <property type="molecule type" value="Genomic_DNA"/>
</dbReference>
<dbReference type="SUPFAM" id="SSF46894">
    <property type="entry name" value="C-terminal effector domain of the bipartite response regulators"/>
    <property type="match status" value="1"/>
</dbReference>
<dbReference type="CDD" id="cd06170">
    <property type="entry name" value="LuxR_C_like"/>
    <property type="match status" value="1"/>
</dbReference>
<dbReference type="RefSeq" id="WP_251483539.1">
    <property type="nucleotide sequence ID" value="NZ_CAJSLV010000001.1"/>
</dbReference>
<dbReference type="PRINTS" id="PR00038">
    <property type="entry name" value="HTHLUXR"/>
</dbReference>
<dbReference type="Gene3D" id="1.10.10.10">
    <property type="entry name" value="Winged helix-like DNA-binding domain superfamily/Winged helix DNA-binding domain"/>
    <property type="match status" value="2"/>
</dbReference>
<reference evidence="2" key="1">
    <citation type="submission" date="2021-05" db="EMBL/GenBank/DDBJ databases">
        <authorList>
            <person name="Arsene-Ploetze F."/>
        </authorList>
    </citation>
    <scope>NUCLEOTIDE SEQUENCE</scope>
    <source>
        <strain evidence="2">DSM 42138</strain>
    </source>
</reference>
<proteinExistence type="predicted"/>
<dbReference type="PANTHER" id="PTHR34293">
    <property type="entry name" value="HTH-TYPE TRANSCRIPTIONAL REGULATOR TRMBL2"/>
    <property type="match status" value="1"/>
</dbReference>
<dbReference type="Pfam" id="PF00196">
    <property type="entry name" value="GerE"/>
    <property type="match status" value="1"/>
</dbReference>